<protein>
    <submittedName>
        <fullName evidence="4">FBA_2 domain-containing protein</fullName>
    </submittedName>
</protein>
<feature type="signal peptide" evidence="1">
    <location>
        <begin position="1"/>
        <end position="16"/>
    </location>
</feature>
<dbReference type="STRING" id="1561998.A0A1I7TRV9"/>
<evidence type="ECO:0000259" key="2">
    <source>
        <dbReference type="Pfam" id="PF26530"/>
    </source>
</evidence>
<dbReference type="InterPro" id="IPR058721">
    <property type="entry name" value="NTF2_3"/>
</dbReference>
<dbReference type="Proteomes" id="UP000095282">
    <property type="component" value="Unplaced"/>
</dbReference>
<dbReference type="PANTHER" id="PTHR33940:SF1">
    <property type="entry name" value="APOLIPOPHORIN-RELATED"/>
    <property type="match status" value="1"/>
</dbReference>
<feature type="domain" description="NTF2-like" evidence="2">
    <location>
        <begin position="23"/>
        <end position="130"/>
    </location>
</feature>
<feature type="domain" description="NTF2-like" evidence="2">
    <location>
        <begin position="151"/>
        <end position="250"/>
    </location>
</feature>
<evidence type="ECO:0000313" key="3">
    <source>
        <dbReference type="Proteomes" id="UP000095282"/>
    </source>
</evidence>
<dbReference type="Pfam" id="PF26530">
    <property type="entry name" value="NTF2_3"/>
    <property type="match status" value="3"/>
</dbReference>
<feature type="chain" id="PRO_5009307910" evidence="1">
    <location>
        <begin position="17"/>
        <end position="362"/>
    </location>
</feature>
<accession>A0A1I7TRV9</accession>
<keyword evidence="1" id="KW-0732">Signal</keyword>
<name>A0A1I7TRV9_9PELO</name>
<reference evidence="4" key="1">
    <citation type="submission" date="2016-11" db="UniProtKB">
        <authorList>
            <consortium name="WormBaseParasite"/>
        </authorList>
    </citation>
    <scope>IDENTIFICATION</scope>
</reference>
<keyword evidence="3" id="KW-1185">Reference proteome</keyword>
<organism evidence="3 4">
    <name type="scientific">Caenorhabditis tropicalis</name>
    <dbReference type="NCBI Taxonomy" id="1561998"/>
    <lineage>
        <taxon>Eukaryota</taxon>
        <taxon>Metazoa</taxon>
        <taxon>Ecdysozoa</taxon>
        <taxon>Nematoda</taxon>
        <taxon>Chromadorea</taxon>
        <taxon>Rhabditida</taxon>
        <taxon>Rhabditina</taxon>
        <taxon>Rhabditomorpha</taxon>
        <taxon>Rhabditoidea</taxon>
        <taxon>Rhabditidae</taxon>
        <taxon>Peloderinae</taxon>
        <taxon>Caenorhabditis</taxon>
    </lineage>
</organism>
<dbReference type="AlphaFoldDB" id="A0A1I7TRV9"/>
<dbReference type="eggNOG" id="KOG4297">
    <property type="taxonomic scope" value="Eukaryota"/>
</dbReference>
<proteinExistence type="predicted"/>
<evidence type="ECO:0000313" key="4">
    <source>
        <dbReference type="WBParaSite" id="Csp11.Scaffold629.g11150.t1"/>
    </source>
</evidence>
<dbReference type="PANTHER" id="PTHR33940">
    <property type="entry name" value="PROTEIN CBG13625"/>
    <property type="match status" value="1"/>
</dbReference>
<dbReference type="WBParaSite" id="Csp11.Scaffold629.g11150.t1">
    <property type="protein sequence ID" value="Csp11.Scaffold629.g11150.t1"/>
    <property type="gene ID" value="Csp11.Scaffold629.g11150"/>
</dbReference>
<evidence type="ECO:0000256" key="1">
    <source>
        <dbReference type="SAM" id="SignalP"/>
    </source>
</evidence>
<sequence>MRLIYLLLISLQIVSAKIGDSSYAEELFSRLTLQIRQRSSLVDSYFNNGFQFHGCNGVLGKDSFILMLYLSRQNLTFDVIANTTKTVNLRLSQVTVKTRGLDHDDFLRTSEAIFFIDGTSLYSGFVPECTRLPFGIKPKLPLDPKDTDKHSEDFLNKLNEAIKSNNASNVKEHLLIGFEYNRCGKRLDKIAYAKLLADPSRNLSFSLSSSQNIGGEFRIIANVKGSNSLIDFYLDRNTSKLASASVLNCIQSSIFPSSSLFLKIIEEKVKSRDVFTIRELFTDNFHLETCHGSYDKDSFVYGIAGIPTNFTISIKLEKLERVGDNLKLEVKAPASDSRLYELWAIVSKKYGPQIRSAKVAVC</sequence>
<feature type="domain" description="NTF2-like" evidence="2">
    <location>
        <begin position="261"/>
        <end position="362"/>
    </location>
</feature>